<dbReference type="InterPro" id="IPR016047">
    <property type="entry name" value="M23ase_b-sheet_dom"/>
</dbReference>
<dbReference type="Proteomes" id="UP000190460">
    <property type="component" value="Unassembled WGS sequence"/>
</dbReference>
<keyword evidence="1" id="KW-0732">Signal</keyword>
<organism evidence="4 5">
    <name type="scientific">Thiothrix eikelboomii</name>
    <dbReference type="NCBI Taxonomy" id="92487"/>
    <lineage>
        <taxon>Bacteria</taxon>
        <taxon>Pseudomonadati</taxon>
        <taxon>Pseudomonadota</taxon>
        <taxon>Gammaproteobacteria</taxon>
        <taxon>Thiotrichales</taxon>
        <taxon>Thiotrichaceae</taxon>
        <taxon>Thiothrix</taxon>
    </lineage>
</organism>
<dbReference type="RefSeq" id="WP_078921667.1">
    <property type="nucleotide sequence ID" value="NZ_FUYB01000004.1"/>
</dbReference>
<evidence type="ECO:0000259" key="3">
    <source>
        <dbReference type="Pfam" id="PF18421"/>
    </source>
</evidence>
<sequence length="274" mass="29427">MVRAITILTGLTLLACACTTQAFPTQQAVPGGLVIIPVAKQSQAAPLAYYAGQRVTIVPHQGEWLALVGIPLDAKPGPQQLEVASAGQQETISFAISHKSYRTQRLRLADHNTVEPDEASSARIIQELALQKRLVRQFSEQEAQTEFIRPVAGRDSGRFGLRRILNGHQRQPHSGMDIAAASGTPVRVAASGRVIYTGTLFFSGQVVYVDHGGGLLSMYAHLSQIHVQQGEMVTQGDLLGLVGKTGRATGPHLHWSVYLNGAAVNPALFLQKGN</sequence>
<dbReference type="STRING" id="92487.SAMN02745130_01185"/>
<dbReference type="Gene3D" id="2.60.40.1590">
    <property type="entry name" value="Peptidoglycan hydrolase domains"/>
    <property type="match status" value="1"/>
</dbReference>
<dbReference type="AlphaFoldDB" id="A0A1T4W7E8"/>
<dbReference type="Pfam" id="PF01551">
    <property type="entry name" value="Peptidase_M23"/>
    <property type="match status" value="1"/>
</dbReference>
<dbReference type="SUPFAM" id="SSF51261">
    <property type="entry name" value="Duplicated hybrid motif"/>
    <property type="match status" value="1"/>
</dbReference>
<dbReference type="GO" id="GO:0004222">
    <property type="term" value="F:metalloendopeptidase activity"/>
    <property type="evidence" value="ECO:0007669"/>
    <property type="project" value="TreeGrafter"/>
</dbReference>
<evidence type="ECO:0000313" key="5">
    <source>
        <dbReference type="Proteomes" id="UP000190460"/>
    </source>
</evidence>
<dbReference type="PANTHER" id="PTHR21666:SF285">
    <property type="entry name" value="M23 FAMILY METALLOPEPTIDASE"/>
    <property type="match status" value="1"/>
</dbReference>
<gene>
    <name evidence="4" type="ORF">SAMN02745130_01185</name>
</gene>
<dbReference type="InterPro" id="IPR050570">
    <property type="entry name" value="Cell_wall_metabolism_enzyme"/>
</dbReference>
<accession>A0A1T4W7E8</accession>
<feature type="domain" description="Peptidase family M23 N-terminal" evidence="3">
    <location>
        <begin position="27"/>
        <end position="99"/>
    </location>
</feature>
<dbReference type="InterPro" id="IPR040487">
    <property type="entry name" value="Peptidase_M23_N"/>
</dbReference>
<dbReference type="PANTHER" id="PTHR21666">
    <property type="entry name" value="PEPTIDASE-RELATED"/>
    <property type="match status" value="1"/>
</dbReference>
<evidence type="ECO:0000313" key="4">
    <source>
        <dbReference type="EMBL" id="SKA73202.1"/>
    </source>
</evidence>
<name>A0A1T4W7E8_9GAMM</name>
<dbReference type="FunFam" id="2.70.70.10:FF:000019">
    <property type="entry name" value="M23 family peptidase"/>
    <property type="match status" value="1"/>
</dbReference>
<feature type="domain" description="M23ase beta-sheet core" evidence="2">
    <location>
        <begin position="172"/>
        <end position="266"/>
    </location>
</feature>
<reference evidence="4 5" key="1">
    <citation type="submission" date="2017-02" db="EMBL/GenBank/DDBJ databases">
        <authorList>
            <person name="Peterson S.W."/>
        </authorList>
    </citation>
    <scope>NUCLEOTIDE SEQUENCE [LARGE SCALE GENOMIC DNA]</scope>
    <source>
        <strain evidence="4 5">ATCC 49788</strain>
    </source>
</reference>
<protein>
    <submittedName>
        <fullName evidence="4">Murein DD-endopeptidase MepM and murein hydrolase activator NlpD, contain LysM domain</fullName>
    </submittedName>
</protein>
<keyword evidence="4" id="KW-0378">Hydrolase</keyword>
<evidence type="ECO:0000256" key="1">
    <source>
        <dbReference type="SAM" id="SignalP"/>
    </source>
</evidence>
<dbReference type="PROSITE" id="PS51257">
    <property type="entry name" value="PROKAR_LIPOPROTEIN"/>
    <property type="match status" value="1"/>
</dbReference>
<dbReference type="OrthoDB" id="9815245at2"/>
<proteinExistence type="predicted"/>
<evidence type="ECO:0000259" key="2">
    <source>
        <dbReference type="Pfam" id="PF01551"/>
    </source>
</evidence>
<dbReference type="Pfam" id="PF18421">
    <property type="entry name" value="Peptidase_M23_N"/>
    <property type="match status" value="1"/>
</dbReference>
<feature type="chain" id="PRO_5012798072" evidence="1">
    <location>
        <begin position="23"/>
        <end position="274"/>
    </location>
</feature>
<feature type="signal peptide" evidence="1">
    <location>
        <begin position="1"/>
        <end position="22"/>
    </location>
</feature>
<keyword evidence="5" id="KW-1185">Reference proteome</keyword>
<dbReference type="EMBL" id="FUYB01000004">
    <property type="protein sequence ID" value="SKA73202.1"/>
    <property type="molecule type" value="Genomic_DNA"/>
</dbReference>
<dbReference type="Gene3D" id="2.70.70.10">
    <property type="entry name" value="Glucose Permease (Domain IIA)"/>
    <property type="match status" value="1"/>
</dbReference>
<dbReference type="InterPro" id="IPR011055">
    <property type="entry name" value="Dup_hybrid_motif"/>
</dbReference>
<dbReference type="CDD" id="cd12797">
    <property type="entry name" value="M23_peptidase"/>
    <property type="match status" value="1"/>
</dbReference>